<dbReference type="Pfam" id="PF00486">
    <property type="entry name" value="Trans_reg_C"/>
    <property type="match status" value="1"/>
</dbReference>
<dbReference type="Proteomes" id="UP000717995">
    <property type="component" value="Unassembled WGS sequence"/>
</dbReference>
<keyword evidence="3" id="KW-0812">Transmembrane</keyword>
<keyword evidence="1 2" id="KW-0238">DNA-binding</keyword>
<evidence type="ECO:0000313" key="6">
    <source>
        <dbReference type="Proteomes" id="UP000717995"/>
    </source>
</evidence>
<dbReference type="InterPro" id="IPR001867">
    <property type="entry name" value="OmpR/PhoB-type_DNA-bd"/>
</dbReference>
<dbReference type="PROSITE" id="PS51755">
    <property type="entry name" value="OMPR_PHOB"/>
    <property type="match status" value="1"/>
</dbReference>
<dbReference type="CDD" id="cd00383">
    <property type="entry name" value="trans_reg_C"/>
    <property type="match status" value="1"/>
</dbReference>
<evidence type="ECO:0000313" key="5">
    <source>
        <dbReference type="EMBL" id="MBM7059133.1"/>
    </source>
</evidence>
<feature type="domain" description="OmpR/PhoB-type" evidence="4">
    <location>
        <begin position="19"/>
        <end position="124"/>
    </location>
</feature>
<feature type="transmembrane region" description="Helical" evidence="3">
    <location>
        <begin position="177"/>
        <end position="200"/>
    </location>
</feature>
<keyword evidence="3" id="KW-0472">Membrane</keyword>
<dbReference type="SUPFAM" id="SSF46894">
    <property type="entry name" value="C-terminal effector domain of the bipartite response regulators"/>
    <property type="match status" value="1"/>
</dbReference>
<name>A0ABS2IBF6_9GAMM</name>
<dbReference type="SMART" id="SM00862">
    <property type="entry name" value="Trans_reg_C"/>
    <property type="match status" value="1"/>
</dbReference>
<dbReference type="EMBL" id="JAFEUP010000001">
    <property type="protein sequence ID" value="MBM7059133.1"/>
    <property type="molecule type" value="Genomic_DNA"/>
</dbReference>
<feature type="DNA-binding region" description="OmpR/PhoB-type" evidence="2">
    <location>
        <begin position="19"/>
        <end position="124"/>
    </location>
</feature>
<dbReference type="Gene3D" id="1.10.10.10">
    <property type="entry name" value="Winged helix-like DNA-binding domain superfamily/Winged helix DNA-binding domain"/>
    <property type="match status" value="1"/>
</dbReference>
<sequence>MNTPVAPLAPEPTAAIASCLVIRTGHGDCLARFYPARYQLVLARGTQEEKVDLGYSGSRLLERLLQEPGTVVSREELMSFAWEDRVVGQGSLNQQIYTLRQVLGDEKTREIIQTLPRRGYMLNPHYLDLPPSDNEIVDSPAVPVPTVPASIPVVPAVPAAPPPATAEPAAPTRRTHWLLSGIVLVVAGITLLVLFLQLYATAHPQDSRARLGATSIRYQEADPGQRDQLIADTQSLAQRMAALATRPVELIISRNADFFEVLCVRGQGQVQWLMVHKDQLSMLDEAQLRGCLP</sequence>
<evidence type="ECO:0000259" key="4">
    <source>
        <dbReference type="PROSITE" id="PS51755"/>
    </source>
</evidence>
<evidence type="ECO:0000256" key="1">
    <source>
        <dbReference type="ARBA" id="ARBA00023125"/>
    </source>
</evidence>
<organism evidence="5 6">
    <name type="scientific">Zestomonas insulae</name>
    <dbReference type="NCBI Taxonomy" id="2809017"/>
    <lineage>
        <taxon>Bacteria</taxon>
        <taxon>Pseudomonadati</taxon>
        <taxon>Pseudomonadota</taxon>
        <taxon>Gammaproteobacteria</taxon>
        <taxon>Pseudomonadales</taxon>
        <taxon>Pseudomonadaceae</taxon>
        <taxon>Zestomonas</taxon>
    </lineage>
</organism>
<dbReference type="RefSeq" id="WP_204913856.1">
    <property type="nucleotide sequence ID" value="NZ_JAFEUP010000001.1"/>
</dbReference>
<reference evidence="5 6" key="1">
    <citation type="submission" date="2021-02" db="EMBL/GenBank/DDBJ databases">
        <authorList>
            <person name="Lee D.-H."/>
        </authorList>
    </citation>
    <scope>NUCLEOTIDE SEQUENCE [LARGE SCALE GENOMIC DNA]</scope>
    <source>
        <strain evidence="5 6">UL073</strain>
    </source>
</reference>
<comment type="caution">
    <text evidence="5">The sequence shown here is derived from an EMBL/GenBank/DDBJ whole genome shotgun (WGS) entry which is preliminary data.</text>
</comment>
<protein>
    <submittedName>
        <fullName evidence="5">Winged helix-turn-helix domain-containing protein</fullName>
    </submittedName>
</protein>
<evidence type="ECO:0000256" key="2">
    <source>
        <dbReference type="PROSITE-ProRule" id="PRU01091"/>
    </source>
</evidence>
<dbReference type="InterPro" id="IPR036388">
    <property type="entry name" value="WH-like_DNA-bd_sf"/>
</dbReference>
<dbReference type="InterPro" id="IPR016032">
    <property type="entry name" value="Sig_transdc_resp-reg_C-effctor"/>
</dbReference>
<gene>
    <name evidence="5" type="ORF">JQX08_00265</name>
</gene>
<accession>A0ABS2IBF6</accession>
<keyword evidence="3" id="KW-1133">Transmembrane helix</keyword>
<keyword evidence="6" id="KW-1185">Reference proteome</keyword>
<proteinExistence type="predicted"/>
<evidence type="ECO:0000256" key="3">
    <source>
        <dbReference type="SAM" id="Phobius"/>
    </source>
</evidence>